<dbReference type="PANTHER" id="PTHR11717:SF7">
    <property type="entry name" value="LOW MOLECULAR WEIGHT PHOSPHOTYROSINE PROTEIN PHOSPHATASE"/>
    <property type="match status" value="1"/>
</dbReference>
<keyword evidence="7" id="KW-1185">Reference proteome</keyword>
<evidence type="ECO:0000256" key="2">
    <source>
        <dbReference type="ARBA" id="ARBA00013064"/>
    </source>
</evidence>
<name>A0ABT2YEZ8_9BURK</name>
<accession>A0ABT2YEZ8</accession>
<dbReference type="RefSeq" id="WP_263571194.1">
    <property type="nucleotide sequence ID" value="NZ_JAJIRN010000004.1"/>
</dbReference>
<dbReference type="EC" id="3.1.3.48" evidence="2"/>
<comment type="caution">
    <text evidence="6">The sequence shown here is derived from an EMBL/GenBank/DDBJ whole genome shotgun (WGS) entry which is preliminary data.</text>
</comment>
<evidence type="ECO:0000313" key="7">
    <source>
        <dbReference type="Proteomes" id="UP001209701"/>
    </source>
</evidence>
<dbReference type="InterPro" id="IPR023485">
    <property type="entry name" value="Ptyr_pPase"/>
</dbReference>
<reference evidence="6 7" key="1">
    <citation type="submission" date="2021-11" db="EMBL/GenBank/DDBJ databases">
        <authorList>
            <person name="Liang Q."/>
            <person name="Mou H."/>
            <person name="Liu Z."/>
        </authorList>
    </citation>
    <scope>NUCLEOTIDE SEQUENCE [LARGE SCALE GENOMIC DNA]</scope>
    <source>
        <strain evidence="6 7">CHU3</strain>
    </source>
</reference>
<gene>
    <name evidence="6" type="ORF">LNV07_10955</name>
</gene>
<dbReference type="InterPro" id="IPR017867">
    <property type="entry name" value="Tyr_phospatase_low_mol_wt"/>
</dbReference>
<dbReference type="CDD" id="cd16343">
    <property type="entry name" value="LMWPTP"/>
    <property type="match status" value="1"/>
</dbReference>
<keyword evidence="3" id="KW-0378">Hydrolase</keyword>
<evidence type="ECO:0000256" key="3">
    <source>
        <dbReference type="ARBA" id="ARBA00022801"/>
    </source>
</evidence>
<sequence length="164" mass="17811">MPAVLFVCTANICRSPMAEALLKARRAGFGPAAELAFKQVASAGARAGPRGEPIDARAAAALQRASLAVEKKWRSQRVMPEQFERYDLILAMEADNLKVLRAQCPPELQSRLKLVLDFVPGMEGQDVPDPYFGPAAGFDHVLALLERGVAGLAQAWRDGRLISR</sequence>
<dbReference type="Gene3D" id="3.40.50.2300">
    <property type="match status" value="1"/>
</dbReference>
<dbReference type="SUPFAM" id="SSF52788">
    <property type="entry name" value="Phosphotyrosine protein phosphatases I"/>
    <property type="match status" value="1"/>
</dbReference>
<proteinExistence type="inferred from homology"/>
<dbReference type="InterPro" id="IPR050438">
    <property type="entry name" value="LMW_PTPase"/>
</dbReference>
<dbReference type="InterPro" id="IPR036196">
    <property type="entry name" value="Ptyr_pPase_sf"/>
</dbReference>
<dbReference type="EMBL" id="JAJIRN010000004">
    <property type="protein sequence ID" value="MCV2368607.1"/>
    <property type="molecule type" value="Genomic_DNA"/>
</dbReference>
<evidence type="ECO:0000256" key="1">
    <source>
        <dbReference type="ARBA" id="ARBA00011063"/>
    </source>
</evidence>
<evidence type="ECO:0000259" key="5">
    <source>
        <dbReference type="SMART" id="SM00226"/>
    </source>
</evidence>
<organism evidence="6 7">
    <name type="scientific">Roseateles oligotrophus</name>
    <dbReference type="NCBI Taxonomy" id="1769250"/>
    <lineage>
        <taxon>Bacteria</taxon>
        <taxon>Pseudomonadati</taxon>
        <taxon>Pseudomonadota</taxon>
        <taxon>Betaproteobacteria</taxon>
        <taxon>Burkholderiales</taxon>
        <taxon>Sphaerotilaceae</taxon>
        <taxon>Roseateles</taxon>
    </lineage>
</organism>
<comment type="similarity">
    <text evidence="1">Belongs to the low molecular weight phosphotyrosine protein phosphatase family.</text>
</comment>
<keyword evidence="4" id="KW-0904">Protein phosphatase</keyword>
<dbReference type="SMART" id="SM00226">
    <property type="entry name" value="LMWPc"/>
    <property type="match status" value="1"/>
</dbReference>
<dbReference type="Proteomes" id="UP001209701">
    <property type="component" value="Unassembled WGS sequence"/>
</dbReference>
<dbReference type="Pfam" id="PF01451">
    <property type="entry name" value="LMWPc"/>
    <property type="match status" value="1"/>
</dbReference>
<feature type="domain" description="Phosphotyrosine protein phosphatase I" evidence="5">
    <location>
        <begin position="2"/>
        <end position="155"/>
    </location>
</feature>
<evidence type="ECO:0000256" key="4">
    <source>
        <dbReference type="ARBA" id="ARBA00022912"/>
    </source>
</evidence>
<evidence type="ECO:0000313" key="6">
    <source>
        <dbReference type="EMBL" id="MCV2368607.1"/>
    </source>
</evidence>
<protein>
    <recommendedName>
        <fullName evidence="2">protein-tyrosine-phosphatase</fullName>
        <ecNumber evidence="2">3.1.3.48</ecNumber>
    </recommendedName>
</protein>
<dbReference type="PRINTS" id="PR00719">
    <property type="entry name" value="LMWPTPASE"/>
</dbReference>
<dbReference type="PANTHER" id="PTHR11717">
    <property type="entry name" value="LOW MOLECULAR WEIGHT PROTEIN TYROSINE PHOSPHATASE"/>
    <property type="match status" value="1"/>
</dbReference>